<keyword evidence="3 5" id="KW-0378">Hydrolase</keyword>
<dbReference type="InterPro" id="IPR015500">
    <property type="entry name" value="Peptidase_S8_subtilisin-rel"/>
</dbReference>
<dbReference type="PROSITE" id="PS00138">
    <property type="entry name" value="SUBTILASE_SER"/>
    <property type="match status" value="1"/>
</dbReference>
<dbReference type="SUPFAM" id="SSF52743">
    <property type="entry name" value="Subtilisin-like"/>
    <property type="match status" value="1"/>
</dbReference>
<dbReference type="STRING" id="348780.NP_4628A"/>
<dbReference type="Pfam" id="PF00082">
    <property type="entry name" value="Peptidase_S8"/>
    <property type="match status" value="1"/>
</dbReference>
<dbReference type="PANTHER" id="PTHR43806">
    <property type="entry name" value="PEPTIDASE S8"/>
    <property type="match status" value="1"/>
</dbReference>
<feature type="active site" description="Charge relay system" evidence="5">
    <location>
        <position position="203"/>
    </location>
</feature>
<evidence type="ECO:0000313" key="9">
    <source>
        <dbReference type="EMBL" id="CAI50405.1"/>
    </source>
</evidence>
<dbReference type="PRINTS" id="PR00723">
    <property type="entry name" value="SUBTILISIN"/>
</dbReference>
<name>A0A1U7EYR7_NATPD</name>
<dbReference type="GO" id="GO:0006508">
    <property type="term" value="P:proteolysis"/>
    <property type="evidence" value="ECO:0007669"/>
    <property type="project" value="UniProtKB-KW"/>
</dbReference>
<evidence type="ECO:0000259" key="8">
    <source>
        <dbReference type="Pfam" id="PF00082"/>
    </source>
</evidence>
<dbReference type="EMBL" id="CR936257">
    <property type="protein sequence ID" value="CAI50405.1"/>
    <property type="molecule type" value="Genomic_DNA"/>
</dbReference>
<reference evidence="9 10" key="1">
    <citation type="journal article" date="2005" name="Genome Res.">
        <title>Living with two extremes: conclusions from the genome sequence of Natronomonas pharaonis.</title>
        <authorList>
            <person name="Falb M."/>
            <person name="Pfeiffer F."/>
            <person name="Palm P."/>
            <person name="Rodewald K."/>
            <person name="Hickmann V."/>
            <person name="Tittor J."/>
            <person name="Oesterhelt D."/>
        </authorList>
    </citation>
    <scope>NUCLEOTIDE SEQUENCE [LARGE SCALE GENOMIC DNA]</scope>
    <source>
        <strain evidence="10">ATCC 35678 / DSM 2160 / CIP 103997 / JCM 8858 / NBRC 14720 / NCIMB 2260 / Gabara</strain>
    </source>
</reference>
<keyword evidence="2 5" id="KW-0645">Protease</keyword>
<gene>
    <name evidence="9" type="ordered locus">NP_4628A</name>
</gene>
<dbReference type="HOGENOM" id="CLU_011263_16_1_2"/>
<dbReference type="Gene3D" id="3.40.50.200">
    <property type="entry name" value="Peptidase S8/S53 domain"/>
    <property type="match status" value="1"/>
</dbReference>
<evidence type="ECO:0000256" key="2">
    <source>
        <dbReference type="ARBA" id="ARBA00022670"/>
    </source>
</evidence>
<dbReference type="InterPro" id="IPR000209">
    <property type="entry name" value="Peptidase_S8/S53_dom"/>
</dbReference>
<dbReference type="KEGG" id="nph:NP_4628A"/>
<proteinExistence type="inferred from homology"/>
<dbReference type="EnsemblBacteria" id="CAI50405">
    <property type="protein sequence ID" value="CAI50405"/>
    <property type="gene ID" value="NP_4628A"/>
</dbReference>
<dbReference type="eggNOG" id="arCOG00702">
    <property type="taxonomic scope" value="Archaea"/>
</dbReference>
<accession>A0A1U7EYR7</accession>
<comment type="similarity">
    <text evidence="1 5 6">Belongs to the peptidase S8 family.</text>
</comment>
<dbReference type="EC" id="3.4.21.-" evidence="9"/>
<dbReference type="PANTHER" id="PTHR43806:SF11">
    <property type="entry name" value="CEREVISIN-RELATED"/>
    <property type="match status" value="1"/>
</dbReference>
<dbReference type="PROSITE" id="PS00136">
    <property type="entry name" value="SUBTILASE_ASP"/>
    <property type="match status" value="1"/>
</dbReference>
<sequence length="575" mass="60084">MPDEITLRLLLVLIFGFGACFGITVGGAAASEPDLEIGPEVAEEAETNETVTAIVRFEASAALDTEAKAGPATMETRANDTQAAFVDFANDHPGIAIERQFWLVNAVSITVDTTAIDFERSVGRFEAVSEVHADFEVEHHSASTADGVDLAASDPAQSSAATEPAAQLTSQEAYTTGIEAIAVPEAWERAGNRGDGARVAVLDTGVNASHPDIELAPNGWADFDLAGNRIDSEPHDGDGHGTHVSGTVAGDNGIGVAPDAELFHGRLDDDGATFSQLTAAMEWAVKHDADVISISLGGDSRTHQYVEHIQNAHASGSLVVSSAGNNGPGTSTSPADVYPVLSVGATSQDGEQIWPESSGEQVFKSEWDTDEIPSTWPDEYVVPNVVAPGADVRSASADGGYERKFGTSMAVPHASGVAALLAATASEELSPEATRDVLAETTDDLGEPATRQGAGRINASAAVDAVAPPTEPERAEDHYTRDDGSIAVFDAIDDFQNDRGAFAPGSTVEGSIFDVINAWNSLDDPETAVEYYTRDDGSIAVFDAIDDFQNDRGAFAPGSTVEGSIFDVINAFQTS</sequence>
<dbReference type="GeneID" id="3702123"/>
<dbReference type="OrthoDB" id="219562at2157"/>
<evidence type="ECO:0000256" key="3">
    <source>
        <dbReference type="ARBA" id="ARBA00022801"/>
    </source>
</evidence>
<feature type="active site" description="Charge relay system" evidence="5">
    <location>
        <position position="240"/>
    </location>
</feature>
<feature type="active site" description="Charge relay system" evidence="5">
    <location>
        <position position="408"/>
    </location>
</feature>
<keyword evidence="10" id="KW-1185">Reference proteome</keyword>
<evidence type="ECO:0000256" key="7">
    <source>
        <dbReference type="SAM" id="MobiDB-lite"/>
    </source>
</evidence>
<evidence type="ECO:0000256" key="4">
    <source>
        <dbReference type="ARBA" id="ARBA00022825"/>
    </source>
</evidence>
<dbReference type="PROSITE" id="PS51892">
    <property type="entry name" value="SUBTILASE"/>
    <property type="match status" value="1"/>
</dbReference>
<dbReference type="InterPro" id="IPR022398">
    <property type="entry name" value="Peptidase_S8_His-AS"/>
</dbReference>
<dbReference type="InterPro" id="IPR034190">
    <property type="entry name" value="Peptidase_S8_6"/>
</dbReference>
<dbReference type="RefSeq" id="WP_011324019.1">
    <property type="nucleotide sequence ID" value="NC_007426.1"/>
</dbReference>
<organism evidence="9 10">
    <name type="scientific">Natronomonas pharaonis (strain ATCC 35678 / DSM 2160 / CIP 103997 / JCM 8858 / NBRC 14720 / NCIMB 2260 / Gabara)</name>
    <name type="common">Halobacterium pharaonis</name>
    <dbReference type="NCBI Taxonomy" id="348780"/>
    <lineage>
        <taxon>Archaea</taxon>
        <taxon>Methanobacteriati</taxon>
        <taxon>Methanobacteriota</taxon>
        <taxon>Stenosarchaea group</taxon>
        <taxon>Halobacteria</taxon>
        <taxon>Halobacteriales</taxon>
        <taxon>Natronomonadaceae</taxon>
        <taxon>Natronomonas</taxon>
    </lineage>
</organism>
<evidence type="ECO:0000256" key="1">
    <source>
        <dbReference type="ARBA" id="ARBA00011073"/>
    </source>
</evidence>
<feature type="domain" description="Peptidase S8/S53" evidence="8">
    <location>
        <begin position="194"/>
        <end position="454"/>
    </location>
</feature>
<protein>
    <submittedName>
        <fullName evidence="9">S8 family serine protease</fullName>
        <ecNumber evidence="9">3.4.21.-</ecNumber>
    </submittedName>
</protein>
<dbReference type="Proteomes" id="UP000002698">
    <property type="component" value="Chromosome"/>
</dbReference>
<evidence type="ECO:0000256" key="5">
    <source>
        <dbReference type="PROSITE-ProRule" id="PRU01240"/>
    </source>
</evidence>
<dbReference type="GO" id="GO:0004252">
    <property type="term" value="F:serine-type endopeptidase activity"/>
    <property type="evidence" value="ECO:0007669"/>
    <property type="project" value="UniProtKB-UniRule"/>
</dbReference>
<evidence type="ECO:0000313" key="10">
    <source>
        <dbReference type="Proteomes" id="UP000002698"/>
    </source>
</evidence>
<keyword evidence="4 5" id="KW-0720">Serine protease</keyword>
<dbReference type="AlphaFoldDB" id="A0A1U7EYR7"/>
<dbReference type="CDD" id="cd07490">
    <property type="entry name" value="Peptidases_S8_6"/>
    <property type="match status" value="1"/>
</dbReference>
<dbReference type="InterPro" id="IPR023828">
    <property type="entry name" value="Peptidase_S8_Ser-AS"/>
</dbReference>
<evidence type="ECO:0000256" key="6">
    <source>
        <dbReference type="RuleBase" id="RU003355"/>
    </source>
</evidence>
<dbReference type="InterPro" id="IPR050131">
    <property type="entry name" value="Peptidase_S8_subtilisin-like"/>
</dbReference>
<dbReference type="InterPro" id="IPR023827">
    <property type="entry name" value="Peptidase_S8_Asp-AS"/>
</dbReference>
<dbReference type="InterPro" id="IPR036852">
    <property type="entry name" value="Peptidase_S8/S53_dom_sf"/>
</dbReference>
<dbReference type="PROSITE" id="PS00137">
    <property type="entry name" value="SUBTILASE_HIS"/>
    <property type="match status" value="1"/>
</dbReference>
<feature type="region of interest" description="Disordered" evidence="7">
    <location>
        <begin position="445"/>
        <end position="478"/>
    </location>
</feature>